<evidence type="ECO:0000313" key="2">
    <source>
        <dbReference type="EMBL" id="AKB64216.1"/>
    </source>
</evidence>
<dbReference type="PANTHER" id="PTHR38468:SF1">
    <property type="entry name" value="SLL0939 PROTEIN"/>
    <property type="match status" value="1"/>
</dbReference>
<gene>
    <name evidence="2" type="ORF">MSMAS_1020</name>
</gene>
<dbReference type="EMBL" id="CP009512">
    <property type="protein sequence ID" value="AKB64216.1"/>
    <property type="molecule type" value="Genomic_DNA"/>
</dbReference>
<name>A0A0E3LTW2_METMZ</name>
<dbReference type="PATRIC" id="fig|213585.10.peg.1263"/>
<protein>
    <recommendedName>
        <fullName evidence="4">DUF1622 domain-containing protein</fullName>
    </recommendedName>
</protein>
<evidence type="ECO:0008006" key="4">
    <source>
        <dbReference type="Google" id="ProtNLM"/>
    </source>
</evidence>
<keyword evidence="1" id="KW-0472">Membrane</keyword>
<dbReference type="HOGENOM" id="CLU_136765_3_2_2"/>
<evidence type="ECO:0000256" key="1">
    <source>
        <dbReference type="SAM" id="Phobius"/>
    </source>
</evidence>
<dbReference type="InterPro" id="IPR012427">
    <property type="entry name" value="DUF1622"/>
</dbReference>
<keyword evidence="1" id="KW-0812">Transmembrane</keyword>
<reference evidence="2 3" key="1">
    <citation type="submission" date="2014-07" db="EMBL/GenBank/DDBJ databases">
        <title>Methanogenic archaea and the global carbon cycle.</title>
        <authorList>
            <person name="Henriksen J.R."/>
            <person name="Luke J."/>
            <person name="Reinhart S."/>
            <person name="Benedict M.N."/>
            <person name="Youngblut N.D."/>
            <person name="Metcalf M.E."/>
            <person name="Whitaker R.J."/>
            <person name="Metcalf W.W."/>
        </authorList>
    </citation>
    <scope>NUCLEOTIDE SEQUENCE [LARGE SCALE GENOMIC DNA]</scope>
    <source>
        <strain evidence="2 3">S-6</strain>
    </source>
</reference>
<dbReference type="PANTHER" id="PTHR38468">
    <property type="entry name" value="SLL0939 PROTEIN"/>
    <property type="match status" value="1"/>
</dbReference>
<dbReference type="Pfam" id="PF07784">
    <property type="entry name" value="DUF1622"/>
    <property type="match status" value="1"/>
</dbReference>
<dbReference type="Proteomes" id="UP000033097">
    <property type="component" value="Chromosome"/>
</dbReference>
<feature type="transmembrane region" description="Helical" evidence="1">
    <location>
        <begin position="6"/>
        <end position="34"/>
    </location>
</feature>
<dbReference type="RefSeq" id="WP_011032234.1">
    <property type="nucleotide sequence ID" value="NZ_CP009512.1"/>
</dbReference>
<dbReference type="GeneID" id="24850662"/>
<sequence>MVSELAAVILGIFVQFFEIVSAVLIVFGGLRAALEILLVEAFRKPYSYEHIRKKFTNKIFFGLELLIVADVLETLRKPSLEELFLVGAIVVIRSYLGYFLSKEAEEYQFD</sequence>
<accession>A0A0E3LTW2</accession>
<proteinExistence type="predicted"/>
<dbReference type="AlphaFoldDB" id="A0A0E3LTW2"/>
<evidence type="ECO:0000313" key="3">
    <source>
        <dbReference type="Proteomes" id="UP000033097"/>
    </source>
</evidence>
<dbReference type="KEGG" id="mmj:MSMAS_1020"/>
<keyword evidence="1" id="KW-1133">Transmembrane helix</keyword>
<dbReference type="STRING" id="213585.MSMAS_1020"/>
<organism evidence="2 3">
    <name type="scientific">Methanosarcina mazei S-6</name>
    <dbReference type="NCBI Taxonomy" id="213585"/>
    <lineage>
        <taxon>Archaea</taxon>
        <taxon>Methanobacteriati</taxon>
        <taxon>Methanobacteriota</taxon>
        <taxon>Stenosarchaea group</taxon>
        <taxon>Methanomicrobia</taxon>
        <taxon>Methanosarcinales</taxon>
        <taxon>Methanosarcinaceae</taxon>
        <taxon>Methanosarcina</taxon>
    </lineage>
</organism>